<dbReference type="Proteomes" id="UP000187203">
    <property type="component" value="Unassembled WGS sequence"/>
</dbReference>
<evidence type="ECO:0000256" key="16">
    <source>
        <dbReference type="PROSITE-ProRule" id="PRU10141"/>
    </source>
</evidence>
<accession>A0A1R3HPE5</accession>
<dbReference type="GO" id="GO:0005886">
    <property type="term" value="C:plasma membrane"/>
    <property type="evidence" value="ECO:0007669"/>
    <property type="project" value="TreeGrafter"/>
</dbReference>
<feature type="binding site" evidence="16">
    <location>
        <position position="412"/>
    </location>
    <ligand>
        <name>ATP</name>
        <dbReference type="ChEBI" id="CHEBI:30616"/>
    </ligand>
</feature>
<dbReference type="EMBL" id="AWUE01019681">
    <property type="protein sequence ID" value="OMO72245.1"/>
    <property type="molecule type" value="Genomic_DNA"/>
</dbReference>
<evidence type="ECO:0000259" key="19">
    <source>
        <dbReference type="PROSITE" id="PS50011"/>
    </source>
</evidence>
<name>A0A1R3HPE5_9ROSI</name>
<dbReference type="FunFam" id="3.30.200.20:FF:000043">
    <property type="entry name" value="Wall-associated receptor kinase 2"/>
    <property type="match status" value="1"/>
</dbReference>
<evidence type="ECO:0000256" key="11">
    <source>
        <dbReference type="ARBA" id="ARBA00023136"/>
    </source>
</evidence>
<evidence type="ECO:0000256" key="10">
    <source>
        <dbReference type="ARBA" id="ARBA00022989"/>
    </source>
</evidence>
<comment type="catalytic activity">
    <reaction evidence="14">
        <text>L-seryl-[protein] + ATP = O-phospho-L-seryl-[protein] + ADP + H(+)</text>
        <dbReference type="Rhea" id="RHEA:17989"/>
        <dbReference type="Rhea" id="RHEA-COMP:9863"/>
        <dbReference type="Rhea" id="RHEA-COMP:11604"/>
        <dbReference type="ChEBI" id="CHEBI:15378"/>
        <dbReference type="ChEBI" id="CHEBI:29999"/>
        <dbReference type="ChEBI" id="CHEBI:30616"/>
        <dbReference type="ChEBI" id="CHEBI:83421"/>
        <dbReference type="ChEBI" id="CHEBI:456216"/>
    </reaction>
</comment>
<keyword evidence="2" id="KW-0723">Serine/threonine-protein kinase</keyword>
<evidence type="ECO:0000256" key="13">
    <source>
        <dbReference type="ARBA" id="ARBA00023180"/>
    </source>
</evidence>
<evidence type="ECO:0000256" key="4">
    <source>
        <dbReference type="ARBA" id="ARBA00022679"/>
    </source>
</evidence>
<feature type="chain" id="PRO_5012187402" description="Protein kinase domain-containing protein" evidence="18">
    <location>
        <begin position="20"/>
        <end position="627"/>
    </location>
</feature>
<reference evidence="21" key="1">
    <citation type="submission" date="2013-09" db="EMBL/GenBank/DDBJ databases">
        <title>Corchorus olitorius genome sequencing.</title>
        <authorList>
            <person name="Alam M."/>
            <person name="Haque M.S."/>
            <person name="Islam M.S."/>
            <person name="Emdad E.M."/>
            <person name="Islam M.M."/>
            <person name="Ahmed B."/>
            <person name="Halim A."/>
            <person name="Hossen Q.M.M."/>
            <person name="Hossain M.Z."/>
            <person name="Ahmed R."/>
            <person name="Khan M.M."/>
            <person name="Islam R."/>
            <person name="Rashid M.M."/>
            <person name="Khan S.A."/>
            <person name="Rahman M.S."/>
            <person name="Alam M."/>
            <person name="Yahiya A.S."/>
            <person name="Khan M.S."/>
            <person name="Azam M.S."/>
            <person name="Haque T."/>
            <person name="Lashkar M.Z.H."/>
            <person name="Akhand A.I."/>
            <person name="Morshed G."/>
            <person name="Roy S."/>
            <person name="Uddin K.S."/>
            <person name="Rabeya T."/>
            <person name="Hossain A.S."/>
            <person name="Chowdhury A."/>
            <person name="Snigdha A.R."/>
            <person name="Mortoza M.S."/>
            <person name="Matin S.A."/>
            <person name="Hoque S.M.E."/>
            <person name="Islam M.K."/>
            <person name="Roy D.K."/>
            <person name="Haider R."/>
            <person name="Moosa M.M."/>
            <person name="Elias S.M."/>
            <person name="Hasan A.M."/>
            <person name="Jahan S."/>
            <person name="Shafiuddin M."/>
            <person name="Mahmood N."/>
            <person name="Shommy N.S."/>
        </authorList>
    </citation>
    <scope>NUCLEOTIDE SEQUENCE [LARGE SCALE GENOMIC DNA]</scope>
    <source>
        <strain evidence="21">cv. O-4</strain>
    </source>
</reference>
<keyword evidence="8" id="KW-0418">Kinase</keyword>
<evidence type="ECO:0000256" key="1">
    <source>
        <dbReference type="ARBA" id="ARBA00004479"/>
    </source>
</evidence>
<gene>
    <name evidence="20" type="ORF">COLO4_27744</name>
</gene>
<feature type="domain" description="Protein kinase" evidence="19">
    <location>
        <begin position="383"/>
        <end position="627"/>
    </location>
</feature>
<feature type="signal peptide" evidence="18">
    <location>
        <begin position="1"/>
        <end position="19"/>
    </location>
</feature>
<keyword evidence="11 17" id="KW-0472">Membrane</keyword>
<dbReference type="InterPro" id="IPR000719">
    <property type="entry name" value="Prot_kinase_dom"/>
</dbReference>
<protein>
    <recommendedName>
        <fullName evidence="19">Protein kinase domain-containing protein</fullName>
    </recommendedName>
</protein>
<organism evidence="20 21">
    <name type="scientific">Corchorus olitorius</name>
    <dbReference type="NCBI Taxonomy" id="93759"/>
    <lineage>
        <taxon>Eukaryota</taxon>
        <taxon>Viridiplantae</taxon>
        <taxon>Streptophyta</taxon>
        <taxon>Embryophyta</taxon>
        <taxon>Tracheophyta</taxon>
        <taxon>Spermatophyta</taxon>
        <taxon>Magnoliopsida</taxon>
        <taxon>eudicotyledons</taxon>
        <taxon>Gunneridae</taxon>
        <taxon>Pentapetalae</taxon>
        <taxon>rosids</taxon>
        <taxon>malvids</taxon>
        <taxon>Malvales</taxon>
        <taxon>Malvaceae</taxon>
        <taxon>Grewioideae</taxon>
        <taxon>Apeibeae</taxon>
        <taxon>Corchorus</taxon>
    </lineage>
</organism>
<keyword evidence="3" id="KW-0597">Phosphoprotein</keyword>
<evidence type="ECO:0000256" key="15">
    <source>
        <dbReference type="ARBA" id="ARBA00047951"/>
    </source>
</evidence>
<keyword evidence="13" id="KW-0325">Glycoprotein</keyword>
<evidence type="ECO:0000313" key="21">
    <source>
        <dbReference type="Proteomes" id="UP000187203"/>
    </source>
</evidence>
<evidence type="ECO:0000256" key="5">
    <source>
        <dbReference type="ARBA" id="ARBA00022692"/>
    </source>
</evidence>
<keyword evidence="4" id="KW-0808">Transferase</keyword>
<dbReference type="PROSITE" id="PS00107">
    <property type="entry name" value="PROTEIN_KINASE_ATP"/>
    <property type="match status" value="1"/>
</dbReference>
<dbReference type="InterPro" id="IPR025287">
    <property type="entry name" value="WAK_GUB"/>
</dbReference>
<dbReference type="AlphaFoldDB" id="A0A1R3HPE5"/>
<comment type="catalytic activity">
    <reaction evidence="15">
        <text>L-threonyl-[protein] + ATP = O-phospho-L-threonyl-[protein] + ADP + H(+)</text>
        <dbReference type="Rhea" id="RHEA:46608"/>
        <dbReference type="Rhea" id="RHEA-COMP:11060"/>
        <dbReference type="Rhea" id="RHEA-COMP:11605"/>
        <dbReference type="ChEBI" id="CHEBI:15378"/>
        <dbReference type="ChEBI" id="CHEBI:30013"/>
        <dbReference type="ChEBI" id="CHEBI:30616"/>
        <dbReference type="ChEBI" id="CHEBI:61977"/>
        <dbReference type="ChEBI" id="CHEBI:456216"/>
    </reaction>
</comment>
<evidence type="ECO:0000313" key="20">
    <source>
        <dbReference type="EMBL" id="OMO72245.1"/>
    </source>
</evidence>
<evidence type="ECO:0000256" key="18">
    <source>
        <dbReference type="SAM" id="SignalP"/>
    </source>
</evidence>
<keyword evidence="10 17" id="KW-1133">Transmembrane helix</keyword>
<dbReference type="Pfam" id="PF07714">
    <property type="entry name" value="PK_Tyr_Ser-Thr"/>
    <property type="match status" value="2"/>
</dbReference>
<evidence type="ECO:0000256" key="7">
    <source>
        <dbReference type="ARBA" id="ARBA00022741"/>
    </source>
</evidence>
<evidence type="ECO:0000256" key="17">
    <source>
        <dbReference type="SAM" id="Phobius"/>
    </source>
</evidence>
<evidence type="ECO:0000256" key="3">
    <source>
        <dbReference type="ARBA" id="ARBA00022553"/>
    </source>
</evidence>
<dbReference type="OrthoDB" id="997640at2759"/>
<evidence type="ECO:0000256" key="9">
    <source>
        <dbReference type="ARBA" id="ARBA00022840"/>
    </source>
</evidence>
<evidence type="ECO:0000256" key="6">
    <source>
        <dbReference type="ARBA" id="ARBA00022729"/>
    </source>
</evidence>
<evidence type="ECO:0000256" key="14">
    <source>
        <dbReference type="ARBA" id="ARBA00047558"/>
    </source>
</evidence>
<dbReference type="SUPFAM" id="SSF56112">
    <property type="entry name" value="Protein kinase-like (PK-like)"/>
    <property type="match status" value="1"/>
</dbReference>
<dbReference type="InterPro" id="IPR011009">
    <property type="entry name" value="Kinase-like_dom_sf"/>
</dbReference>
<evidence type="ECO:0000256" key="12">
    <source>
        <dbReference type="ARBA" id="ARBA00023157"/>
    </source>
</evidence>
<dbReference type="InterPro" id="IPR017441">
    <property type="entry name" value="Protein_kinase_ATP_BS"/>
</dbReference>
<keyword evidence="21" id="KW-1185">Reference proteome</keyword>
<dbReference type="PANTHER" id="PTHR27005:SF283">
    <property type="entry name" value="OS02G0633066 PROTEIN"/>
    <property type="match status" value="1"/>
</dbReference>
<proteinExistence type="predicted"/>
<dbReference type="GO" id="GO:0004674">
    <property type="term" value="F:protein serine/threonine kinase activity"/>
    <property type="evidence" value="ECO:0007669"/>
    <property type="project" value="UniProtKB-KW"/>
</dbReference>
<dbReference type="GO" id="GO:0030247">
    <property type="term" value="F:polysaccharide binding"/>
    <property type="evidence" value="ECO:0007669"/>
    <property type="project" value="InterPro"/>
</dbReference>
<evidence type="ECO:0000256" key="2">
    <source>
        <dbReference type="ARBA" id="ARBA00022527"/>
    </source>
</evidence>
<dbReference type="PANTHER" id="PTHR27005">
    <property type="entry name" value="WALL-ASSOCIATED RECEPTOR KINASE-LIKE 21"/>
    <property type="match status" value="1"/>
</dbReference>
<comment type="caution">
    <text evidence="20">The sequence shown here is derived from an EMBL/GenBank/DDBJ whole genome shotgun (WGS) entry which is preliminary data.</text>
</comment>
<keyword evidence="12" id="KW-1015">Disulfide bond</keyword>
<dbReference type="Gene3D" id="1.10.510.10">
    <property type="entry name" value="Transferase(Phosphotransferase) domain 1"/>
    <property type="match status" value="1"/>
</dbReference>
<feature type="transmembrane region" description="Helical" evidence="17">
    <location>
        <begin position="315"/>
        <end position="333"/>
    </location>
</feature>
<comment type="subcellular location">
    <subcellularLocation>
        <location evidence="1">Membrane</location>
        <topology evidence="1">Single-pass type I membrane protein</topology>
    </subcellularLocation>
</comment>
<keyword evidence="5 17" id="KW-0812">Transmembrane</keyword>
<dbReference type="InterPro" id="IPR001245">
    <property type="entry name" value="Ser-Thr/Tyr_kinase_cat_dom"/>
</dbReference>
<dbReference type="Pfam" id="PF13947">
    <property type="entry name" value="GUB_WAK_bind"/>
    <property type="match status" value="1"/>
</dbReference>
<keyword evidence="7 16" id="KW-0547">Nucleotide-binding</keyword>
<dbReference type="PROSITE" id="PS50011">
    <property type="entry name" value="PROTEIN_KINASE_DOM"/>
    <property type="match status" value="1"/>
</dbReference>
<keyword evidence="6 18" id="KW-0732">Signal</keyword>
<dbReference type="STRING" id="93759.A0A1R3HPE5"/>
<dbReference type="GO" id="GO:0007166">
    <property type="term" value="P:cell surface receptor signaling pathway"/>
    <property type="evidence" value="ECO:0007669"/>
    <property type="project" value="InterPro"/>
</dbReference>
<keyword evidence="9 16" id="KW-0067">ATP-binding</keyword>
<dbReference type="InterPro" id="IPR045274">
    <property type="entry name" value="WAK-like"/>
</dbReference>
<evidence type="ECO:0000256" key="8">
    <source>
        <dbReference type="ARBA" id="ARBA00022777"/>
    </source>
</evidence>
<dbReference type="GO" id="GO:0005524">
    <property type="term" value="F:ATP binding"/>
    <property type="evidence" value="ECO:0007669"/>
    <property type="project" value="UniProtKB-UniRule"/>
</dbReference>
<dbReference type="Gene3D" id="3.30.200.20">
    <property type="entry name" value="Phosphorylase Kinase, domain 1"/>
    <property type="match status" value="1"/>
</dbReference>
<sequence>MQLLKLLIQWLLLASSLLAIEEEEEHYSNSNPNCSPSCGNLTIPYPFGIGKHCSMEGFEITCNTTHNPPRAFLAAKGYEVVTISMKHNRVHINNSFQTTAVHVKGFFNGTNEPHPQIYIDLFQTPFAFSHFNKFTVTGCNSEGQIQLGGRRDIVTSGCISICERDSIDNVNGTCSGYGCCQTPIFSGLKTVGMSVQNIYTNESVIREMLNTSTTTISPSYRCASGFLAEKNTFHLDAYDLDHCLLPHFRNSHVVLDWVVSPSQTCEDARTKLEDYACKGNSSSCEDYRTEDGHGYRCVCNSGYQGNPYLDHGCQGFIGLLILLLLVTSVYFILKRRKLMKLREKFFRENGGLLLQQQKPFRQSAVETTKIFTANELLKATDNYSESRIIGQGGNGTVYKGVIGNNNQVVAIKRSKIEAKTQIEQFINEVVVVSQINHRNVVKLLGCCLETEVPLLVYEFVSNVQGTFGYLDPQYFQTSQLTQKSDVYSYGVVLIELITGELPVSFARPEPQRSLSSYFIFSMQQDRLFEILEPGLANDENREEVKVVADLAMRCVMLKGEERPLMREVLIELIELRKVEKHPWGQANCEEALSLLNQQFESYPTHSSSSVYSGGMPTDLALSLDCPR</sequence>